<feature type="transmembrane region" description="Helical" evidence="1">
    <location>
        <begin position="42"/>
        <end position="61"/>
    </location>
</feature>
<feature type="transmembrane region" description="Helical" evidence="1">
    <location>
        <begin position="113"/>
        <end position="133"/>
    </location>
</feature>
<evidence type="ECO:0008006" key="4">
    <source>
        <dbReference type="Google" id="ProtNLM"/>
    </source>
</evidence>
<reference evidence="2" key="1">
    <citation type="submission" date="2023-08" db="EMBL/GenBank/DDBJ databases">
        <title>Genomic characterization of piscicolin 126 produced by Carnobacterium maltaromaticum CM22 strain isolated from salmon (Salmo salar).</title>
        <authorList>
            <person name="Gonzalez-Gragera E."/>
            <person name="Garcia-Lopez J.D."/>
            <person name="Teso-Perez C."/>
            <person name="Gimenez-Hernandez I."/>
            <person name="Peralta-Sanchez J.M."/>
            <person name="Valdivia E."/>
            <person name="Montalban-Lopez M."/>
            <person name="Martin-Platero A.M."/>
            <person name="Banos A."/>
            <person name="Martinez-Bueno M."/>
        </authorList>
    </citation>
    <scope>NUCLEOTIDE SEQUENCE</scope>
    <source>
        <strain evidence="2">CM22</strain>
    </source>
</reference>
<protein>
    <recommendedName>
        <fullName evidence="4">General stress protein</fullName>
    </recommendedName>
</protein>
<keyword evidence="1" id="KW-0812">Transmembrane</keyword>
<keyword evidence="1" id="KW-0472">Membrane</keyword>
<evidence type="ECO:0000256" key="1">
    <source>
        <dbReference type="SAM" id="Phobius"/>
    </source>
</evidence>
<dbReference type="AlphaFoldDB" id="A0AAW9JNW5"/>
<dbReference type="EMBL" id="JAVBVO010000001">
    <property type="protein sequence ID" value="MDZ5757283.1"/>
    <property type="molecule type" value="Genomic_DNA"/>
</dbReference>
<gene>
    <name evidence="2" type="ORF">RAK27_01270</name>
</gene>
<name>A0AAW9JNW5_CARML</name>
<dbReference type="RefSeq" id="WP_322808293.1">
    <property type="nucleotide sequence ID" value="NZ_JAVBVO010000001.1"/>
</dbReference>
<feature type="transmembrane region" description="Helical" evidence="1">
    <location>
        <begin position="12"/>
        <end position="30"/>
    </location>
</feature>
<accession>A0AAW9JNW5</accession>
<evidence type="ECO:0000313" key="2">
    <source>
        <dbReference type="EMBL" id="MDZ5757283.1"/>
    </source>
</evidence>
<sequence length="177" mass="21318">MKSKKVKNELNSLFSGELFCIIMFPAIYFMRDNSSILKFNVATFSIVIGLSIILLEGVFYWKYTLKKINRKKVMNKWKVGRLYNIFKMFNLFMLVLIAILIIFFSSVTERYEMLFQVLLYVFLILEYINYFHVRLSFYTRSKIFLQIIKPIKILFNRTEKPSKIANDIKYFKQNKED</sequence>
<comment type="caution">
    <text evidence="2">The sequence shown here is derived from an EMBL/GenBank/DDBJ whole genome shotgun (WGS) entry which is preliminary data.</text>
</comment>
<organism evidence="2 3">
    <name type="scientific">Carnobacterium maltaromaticum</name>
    <name type="common">Carnobacterium piscicola</name>
    <dbReference type="NCBI Taxonomy" id="2751"/>
    <lineage>
        <taxon>Bacteria</taxon>
        <taxon>Bacillati</taxon>
        <taxon>Bacillota</taxon>
        <taxon>Bacilli</taxon>
        <taxon>Lactobacillales</taxon>
        <taxon>Carnobacteriaceae</taxon>
        <taxon>Carnobacterium</taxon>
    </lineage>
</organism>
<dbReference type="Proteomes" id="UP001290462">
    <property type="component" value="Unassembled WGS sequence"/>
</dbReference>
<proteinExistence type="predicted"/>
<keyword evidence="1" id="KW-1133">Transmembrane helix</keyword>
<evidence type="ECO:0000313" key="3">
    <source>
        <dbReference type="Proteomes" id="UP001290462"/>
    </source>
</evidence>
<feature type="transmembrane region" description="Helical" evidence="1">
    <location>
        <begin position="82"/>
        <end position="107"/>
    </location>
</feature>